<evidence type="ECO:0000313" key="7">
    <source>
        <dbReference type="EMBL" id="MCI0125415.1"/>
    </source>
</evidence>
<evidence type="ECO:0000256" key="5">
    <source>
        <dbReference type="SAM" id="SignalP"/>
    </source>
</evidence>
<dbReference type="InterPro" id="IPR030678">
    <property type="entry name" value="Peptide/Ni-bd"/>
</dbReference>
<evidence type="ECO:0000256" key="4">
    <source>
        <dbReference type="ARBA" id="ARBA00022729"/>
    </source>
</evidence>
<feature type="domain" description="Solute-binding protein family 5" evidence="6">
    <location>
        <begin position="88"/>
        <end position="401"/>
    </location>
</feature>
<evidence type="ECO:0000256" key="1">
    <source>
        <dbReference type="ARBA" id="ARBA00004418"/>
    </source>
</evidence>
<dbReference type="SUPFAM" id="SSF53850">
    <property type="entry name" value="Periplasmic binding protein-like II"/>
    <property type="match status" value="1"/>
</dbReference>
<keyword evidence="8" id="KW-1185">Reference proteome</keyword>
<organism evidence="7 8">
    <name type="scientific">Paradevosia shaoguanensis</name>
    <dbReference type="NCBI Taxonomy" id="1335043"/>
    <lineage>
        <taxon>Bacteria</taxon>
        <taxon>Pseudomonadati</taxon>
        <taxon>Pseudomonadota</taxon>
        <taxon>Alphaproteobacteria</taxon>
        <taxon>Hyphomicrobiales</taxon>
        <taxon>Devosiaceae</taxon>
        <taxon>Paradevosia</taxon>
    </lineage>
</organism>
<dbReference type="GO" id="GO:0015833">
    <property type="term" value="P:peptide transport"/>
    <property type="evidence" value="ECO:0007669"/>
    <property type="project" value="TreeGrafter"/>
</dbReference>
<gene>
    <name evidence="7" type="ORF">ML536_01090</name>
</gene>
<dbReference type="Pfam" id="PF00496">
    <property type="entry name" value="SBP_bac_5"/>
    <property type="match status" value="1"/>
</dbReference>
<keyword evidence="3" id="KW-0813">Transport</keyword>
<dbReference type="AlphaFoldDB" id="A0AA41QI95"/>
<sequence length="507" mass="54727">MREHKPQSGVRGLAGLGRLALVSAAVLTLALAPQAAFAQVGTTNLVMSTPQEPPNWDYTVGTATAINGVLFLNVIEPLLETQQDGSLKPLLASYEVTPDGLTYTFKLVKAKFHDGTDFDADDVLYSFEQYKKSPRPEISKTFDAVSNIEKVDASTVKVTLSRPSQAFLAGMSGLAGMMLPEGGLDNLAKAPVGTGPFSFGEWKPGIEVDVKRFEDYHGDKPYFENVRIRFIGDEIAAVNALMAGDIDLINVLVGDGKERADAVKADPKLAVLTTPSNQVNYIALDAKNPKFADIRVRQAIAHAINREDIAIGAYSGFAEPACLFVNPANLPWNSDYCPYPYDPEKAQALLTEAGVSNLDVELKYYNISDGPAMSELLTDELGAVGINVKGASRELAAYLDEVLGSTPNFEMTTLTGPQTVDSFLCPGWFASACVPEFDEAWNKADAAVTADEATALRKQAVNAFADAAWVIPTVAWMDVTYANAKLAGWKPYRSQAEADLRGLHWAE</sequence>
<comment type="similarity">
    <text evidence="2">Belongs to the bacterial solute-binding protein 5 family.</text>
</comment>
<dbReference type="PANTHER" id="PTHR30290:SF9">
    <property type="entry name" value="OLIGOPEPTIDE-BINDING PROTEIN APPA"/>
    <property type="match status" value="1"/>
</dbReference>
<dbReference type="RefSeq" id="WP_281734652.1">
    <property type="nucleotide sequence ID" value="NZ_JAKETQ010000001.1"/>
</dbReference>
<name>A0AA41QI95_9HYPH</name>
<dbReference type="Proteomes" id="UP001156140">
    <property type="component" value="Unassembled WGS sequence"/>
</dbReference>
<evidence type="ECO:0000259" key="6">
    <source>
        <dbReference type="Pfam" id="PF00496"/>
    </source>
</evidence>
<dbReference type="PIRSF" id="PIRSF002741">
    <property type="entry name" value="MppA"/>
    <property type="match status" value="1"/>
</dbReference>
<feature type="signal peptide" evidence="5">
    <location>
        <begin position="1"/>
        <end position="38"/>
    </location>
</feature>
<comment type="subcellular location">
    <subcellularLocation>
        <location evidence="1">Periplasm</location>
    </subcellularLocation>
</comment>
<accession>A0AA41QI95</accession>
<dbReference type="Gene3D" id="3.10.105.10">
    <property type="entry name" value="Dipeptide-binding Protein, Domain 3"/>
    <property type="match status" value="1"/>
</dbReference>
<protein>
    <submittedName>
        <fullName evidence="7">ABC transporter substrate-binding protein</fullName>
    </submittedName>
</protein>
<evidence type="ECO:0000313" key="8">
    <source>
        <dbReference type="Proteomes" id="UP001156140"/>
    </source>
</evidence>
<dbReference type="GO" id="GO:0030288">
    <property type="term" value="C:outer membrane-bounded periplasmic space"/>
    <property type="evidence" value="ECO:0007669"/>
    <property type="project" value="UniProtKB-ARBA"/>
</dbReference>
<dbReference type="GO" id="GO:1904680">
    <property type="term" value="F:peptide transmembrane transporter activity"/>
    <property type="evidence" value="ECO:0007669"/>
    <property type="project" value="TreeGrafter"/>
</dbReference>
<proteinExistence type="inferred from homology"/>
<dbReference type="EMBL" id="JALAZD010000001">
    <property type="protein sequence ID" value="MCI0125415.1"/>
    <property type="molecule type" value="Genomic_DNA"/>
</dbReference>
<feature type="chain" id="PRO_5041321882" evidence="5">
    <location>
        <begin position="39"/>
        <end position="507"/>
    </location>
</feature>
<evidence type="ECO:0000256" key="2">
    <source>
        <dbReference type="ARBA" id="ARBA00005695"/>
    </source>
</evidence>
<reference evidence="7" key="1">
    <citation type="submission" date="2022-03" db="EMBL/GenBank/DDBJ databases">
        <title>The complete genome sequence of a Methyloterrigena soli.</title>
        <authorList>
            <person name="Zi Z."/>
        </authorList>
    </citation>
    <scope>NUCLEOTIDE SEQUENCE</scope>
    <source>
        <strain evidence="7">M48</strain>
    </source>
</reference>
<dbReference type="GO" id="GO:0043190">
    <property type="term" value="C:ATP-binding cassette (ABC) transporter complex"/>
    <property type="evidence" value="ECO:0007669"/>
    <property type="project" value="InterPro"/>
</dbReference>
<comment type="caution">
    <text evidence="7">The sequence shown here is derived from an EMBL/GenBank/DDBJ whole genome shotgun (WGS) entry which is preliminary data.</text>
</comment>
<dbReference type="InterPro" id="IPR000914">
    <property type="entry name" value="SBP_5_dom"/>
</dbReference>
<keyword evidence="4 5" id="KW-0732">Signal</keyword>
<dbReference type="PANTHER" id="PTHR30290">
    <property type="entry name" value="PERIPLASMIC BINDING COMPONENT OF ABC TRANSPORTER"/>
    <property type="match status" value="1"/>
</dbReference>
<dbReference type="Gene3D" id="3.40.190.10">
    <property type="entry name" value="Periplasmic binding protein-like II"/>
    <property type="match status" value="1"/>
</dbReference>
<evidence type="ECO:0000256" key="3">
    <source>
        <dbReference type="ARBA" id="ARBA00022448"/>
    </source>
</evidence>
<dbReference type="InterPro" id="IPR039424">
    <property type="entry name" value="SBP_5"/>
</dbReference>